<accession>A0AAT9FQF4</accession>
<protein>
    <recommendedName>
        <fullName evidence="3">DUF4034 domain-containing protein</fullName>
    </recommendedName>
</protein>
<feature type="compositionally biased region" description="Polar residues" evidence="1">
    <location>
        <begin position="49"/>
        <end position="62"/>
    </location>
</feature>
<proteinExistence type="predicted"/>
<name>A0AAT9FQF4_9BACT</name>
<feature type="region of interest" description="Disordered" evidence="1">
    <location>
        <begin position="30"/>
        <end position="70"/>
    </location>
</feature>
<feature type="compositionally biased region" description="Basic and acidic residues" evidence="1">
    <location>
        <begin position="36"/>
        <end position="48"/>
    </location>
</feature>
<gene>
    <name evidence="2" type="ORF">NT6N_31840</name>
</gene>
<feature type="region of interest" description="Disordered" evidence="1">
    <location>
        <begin position="418"/>
        <end position="438"/>
    </location>
</feature>
<dbReference type="AlphaFoldDB" id="A0AAT9FQF4"/>
<sequence>MKPTSRLLSCTALLGALLLGIGIGHYTKNTGFPKDGSNHRDSETDLSKARSSQRMGTSPNNRQKPHQLARSNTELEQGMATLIAELKKGPVDYLDYDGSYQAWHFIRQLSEDEIFQVLASVGEIGNTAIRSNIKSMLLKRLAQLNGKAAMQTVLEKSQLRLEMPNASGVFASWIKNNPKEAIAWYEDNRGRFEGQGMHNSYHLGSIFREIARNDFDQAMNLASTIPDFMDRRQAMQNIAQIAISDPSKLSKLYQYLDADAYPGYKNLVMKLAVADLVGHAPESAKAYIATIQEPDEKNALVKQIAEKMSYSQPRAAIEYGMEQSSDISAKKDFMNSQIASWALMDSVAATEWYESQPSDIKNDQAVINVARTLHHRKNFKQAFLWLDRGGNSDAIIANRKQIYEQWLKTDPEAAKEWAAGAGKETMRKIEHTSPATPN</sequence>
<reference evidence="2" key="1">
    <citation type="submission" date="2024-07" db="EMBL/GenBank/DDBJ databases">
        <title>Complete genome sequence of Verrucomicrobiaceae bacterium NT6N.</title>
        <authorList>
            <person name="Huang C."/>
            <person name="Takami H."/>
            <person name="Hamasaki K."/>
        </authorList>
    </citation>
    <scope>NUCLEOTIDE SEQUENCE</scope>
    <source>
        <strain evidence="2">NT6N</strain>
    </source>
</reference>
<evidence type="ECO:0000313" key="2">
    <source>
        <dbReference type="EMBL" id="BDS08144.1"/>
    </source>
</evidence>
<evidence type="ECO:0000256" key="1">
    <source>
        <dbReference type="SAM" id="MobiDB-lite"/>
    </source>
</evidence>
<organism evidence="2">
    <name type="scientific">Oceaniferula spumae</name>
    <dbReference type="NCBI Taxonomy" id="2979115"/>
    <lineage>
        <taxon>Bacteria</taxon>
        <taxon>Pseudomonadati</taxon>
        <taxon>Verrucomicrobiota</taxon>
        <taxon>Verrucomicrobiia</taxon>
        <taxon>Verrucomicrobiales</taxon>
        <taxon>Verrucomicrobiaceae</taxon>
        <taxon>Oceaniferula</taxon>
    </lineage>
</organism>
<dbReference type="KEGG" id="osu:NT6N_31840"/>
<dbReference type="EMBL" id="AP026866">
    <property type="protein sequence ID" value="BDS08144.1"/>
    <property type="molecule type" value="Genomic_DNA"/>
</dbReference>
<evidence type="ECO:0008006" key="3">
    <source>
        <dbReference type="Google" id="ProtNLM"/>
    </source>
</evidence>